<dbReference type="SUPFAM" id="SSF56219">
    <property type="entry name" value="DNase I-like"/>
    <property type="match status" value="1"/>
</dbReference>
<keyword evidence="4" id="KW-0378">Hydrolase</keyword>
<dbReference type="OrthoDB" id="9793162at2"/>
<dbReference type="PANTHER" id="PTHR41349:SF1">
    <property type="entry name" value="PROTEIN CBG08683"/>
    <property type="match status" value="1"/>
</dbReference>
<dbReference type="AlphaFoldDB" id="A0A3N2DMP4"/>
<dbReference type="RefSeq" id="WP_123711910.1">
    <property type="nucleotide sequence ID" value="NZ_RKHR01000004.1"/>
</dbReference>
<dbReference type="GO" id="GO:0004519">
    <property type="term" value="F:endonuclease activity"/>
    <property type="evidence" value="ECO:0007669"/>
    <property type="project" value="UniProtKB-KW"/>
</dbReference>
<name>A0A3N2DMP4_9GAMM</name>
<organism evidence="4 5">
    <name type="scientific">Sinobacterium caligoides</name>
    <dbReference type="NCBI Taxonomy" id="933926"/>
    <lineage>
        <taxon>Bacteria</taxon>
        <taxon>Pseudomonadati</taxon>
        <taxon>Pseudomonadota</taxon>
        <taxon>Gammaproteobacteria</taxon>
        <taxon>Cellvibrionales</taxon>
        <taxon>Spongiibacteraceae</taxon>
        <taxon>Sinobacterium</taxon>
    </lineage>
</organism>
<comment type="caution">
    <text evidence="4">The sequence shown here is derived from an EMBL/GenBank/DDBJ whole genome shotgun (WGS) entry which is preliminary data.</text>
</comment>
<keyword evidence="4" id="KW-0540">Nuclease</keyword>
<evidence type="ECO:0000313" key="5">
    <source>
        <dbReference type="Proteomes" id="UP000275394"/>
    </source>
</evidence>
<gene>
    <name evidence="4" type="ORF">EDC56_1501</name>
</gene>
<feature type="signal peptide" evidence="2">
    <location>
        <begin position="1"/>
        <end position="20"/>
    </location>
</feature>
<feature type="domain" description="Endonuclease/exonuclease/phosphatase" evidence="3">
    <location>
        <begin position="350"/>
        <end position="618"/>
    </location>
</feature>
<keyword evidence="2" id="KW-0732">Signal</keyword>
<dbReference type="PROSITE" id="PS51257">
    <property type="entry name" value="PROKAR_LIPOPROTEIN"/>
    <property type="match status" value="1"/>
</dbReference>
<evidence type="ECO:0000256" key="2">
    <source>
        <dbReference type="SAM" id="SignalP"/>
    </source>
</evidence>
<dbReference type="Pfam" id="PF03372">
    <property type="entry name" value="Exo_endo_phos"/>
    <property type="match status" value="1"/>
</dbReference>
<dbReference type="Proteomes" id="UP000275394">
    <property type="component" value="Unassembled WGS sequence"/>
</dbReference>
<keyword evidence="5" id="KW-1185">Reference proteome</keyword>
<dbReference type="GO" id="GO:0004527">
    <property type="term" value="F:exonuclease activity"/>
    <property type="evidence" value="ECO:0007669"/>
    <property type="project" value="UniProtKB-KW"/>
</dbReference>
<accession>A0A3N2DMP4</accession>
<dbReference type="EMBL" id="RKHR01000004">
    <property type="protein sequence ID" value="ROS01077.1"/>
    <property type="molecule type" value="Genomic_DNA"/>
</dbReference>
<protein>
    <submittedName>
        <fullName evidence="4">Endonuclease/exonuclease/phosphatase family protein</fullName>
    </submittedName>
</protein>
<dbReference type="PANTHER" id="PTHR41349">
    <property type="match status" value="1"/>
</dbReference>
<evidence type="ECO:0000256" key="1">
    <source>
        <dbReference type="SAM" id="MobiDB-lite"/>
    </source>
</evidence>
<evidence type="ECO:0000313" key="4">
    <source>
        <dbReference type="EMBL" id="ROS01077.1"/>
    </source>
</evidence>
<keyword evidence="4" id="KW-0255">Endonuclease</keyword>
<reference evidence="4 5" key="1">
    <citation type="submission" date="2018-11" db="EMBL/GenBank/DDBJ databases">
        <title>Genomic Encyclopedia of Type Strains, Phase IV (KMG-IV): sequencing the most valuable type-strain genomes for metagenomic binning, comparative biology and taxonomic classification.</title>
        <authorList>
            <person name="Goeker M."/>
        </authorList>
    </citation>
    <scope>NUCLEOTIDE SEQUENCE [LARGE SCALE GENOMIC DNA]</scope>
    <source>
        <strain evidence="4 5">DSM 100316</strain>
    </source>
</reference>
<sequence length="628" mass="69882">MVNKVVCRLSLSFVTLFLVACNDHSSSDDRRVDATSDVTELAHYAFSDPADGLTNQHIYSMPTPASRDSGGDNTSQFTDSGTLEITEREGSFTFGAADATYKSSYSIKVRPKELFYPDANENSKLIVFQTAIGTLKVNKKGELFYDSRDPQRQEGEPVDIPLGQSMSSGWMSLIIASDDDFEHVYINGEEVYKVPNDYSTASSVTVGGNDNSLVMELDDVRQFIGMLDQQQINSIVGLDLKGRAVVAPVYRPTPSRGMNNVPYSALTLEWATHEAMQPSGTEYQVEVATDKGFVNKVYLETTDETRLVLPSLEADVDYFWRVTANQLVSDTFSFHTAPAEHDVSTITAMEFNVWSANKSGTNTAPIHGSHYIAELIRDKGADIVFLTEGSLNAPAVAEELHWNYRRAYVENDPDGPLNCRYYPAILTRYDIKKELFAAGHGPNDKKVGIRVHSDELGEDIDVLLSHPSANDASDADIALHKPIEVVLEHERSRLFFVEEELVKAQENNPDAANLTILGGDLNSVSYLDLQNNSRESYQDYADVRLPITSYIHDSGFVDSYRSVHSDVNSYPGETFGAYAHKKSDRIDYIFHKDGNSLTLEPIESYVFSSHPAVWLSDHMGLVTKYRVN</sequence>
<feature type="compositionally biased region" description="Polar residues" evidence="1">
    <location>
        <begin position="71"/>
        <end position="82"/>
    </location>
</feature>
<feature type="chain" id="PRO_5017940114" evidence="2">
    <location>
        <begin position="21"/>
        <end position="628"/>
    </location>
</feature>
<evidence type="ECO:0000259" key="3">
    <source>
        <dbReference type="Pfam" id="PF03372"/>
    </source>
</evidence>
<keyword evidence="4" id="KW-0269">Exonuclease</keyword>
<dbReference type="InterPro" id="IPR036691">
    <property type="entry name" value="Endo/exonu/phosph_ase_sf"/>
</dbReference>
<feature type="region of interest" description="Disordered" evidence="1">
    <location>
        <begin position="59"/>
        <end position="82"/>
    </location>
</feature>
<dbReference type="Gene3D" id="3.60.10.10">
    <property type="entry name" value="Endonuclease/exonuclease/phosphatase"/>
    <property type="match status" value="1"/>
</dbReference>
<proteinExistence type="predicted"/>
<dbReference type="InterPro" id="IPR005135">
    <property type="entry name" value="Endo/exonuclease/phosphatase"/>
</dbReference>